<keyword evidence="4" id="KW-1185">Reference proteome</keyword>
<feature type="domain" description="DUF6533" evidence="2">
    <location>
        <begin position="57"/>
        <end position="106"/>
    </location>
</feature>
<evidence type="ECO:0000256" key="1">
    <source>
        <dbReference type="SAM" id="Phobius"/>
    </source>
</evidence>
<evidence type="ECO:0000259" key="2">
    <source>
        <dbReference type="Pfam" id="PF20151"/>
    </source>
</evidence>
<organism evidence="3 4">
    <name type="scientific">Mycena metata</name>
    <dbReference type="NCBI Taxonomy" id="1033252"/>
    <lineage>
        <taxon>Eukaryota</taxon>
        <taxon>Fungi</taxon>
        <taxon>Dikarya</taxon>
        <taxon>Basidiomycota</taxon>
        <taxon>Agaricomycotina</taxon>
        <taxon>Agaricomycetes</taxon>
        <taxon>Agaricomycetidae</taxon>
        <taxon>Agaricales</taxon>
        <taxon>Marasmiineae</taxon>
        <taxon>Mycenaceae</taxon>
        <taxon>Mycena</taxon>
    </lineage>
</organism>
<evidence type="ECO:0000313" key="3">
    <source>
        <dbReference type="EMBL" id="KAJ7764317.1"/>
    </source>
</evidence>
<feature type="transmembrane region" description="Helical" evidence="1">
    <location>
        <begin position="203"/>
        <end position="224"/>
    </location>
</feature>
<dbReference type="AlphaFoldDB" id="A0AAD7NKI5"/>
<feature type="transmembrane region" description="Helical" evidence="1">
    <location>
        <begin position="164"/>
        <end position="183"/>
    </location>
</feature>
<feature type="transmembrane region" description="Helical" evidence="1">
    <location>
        <begin position="137"/>
        <end position="157"/>
    </location>
</feature>
<accession>A0AAD7NKI5</accession>
<keyword evidence="1" id="KW-0812">Transmembrane</keyword>
<name>A0AAD7NKI5_9AGAR</name>
<dbReference type="EMBL" id="JARKIB010000028">
    <property type="protein sequence ID" value="KAJ7764317.1"/>
    <property type="molecule type" value="Genomic_DNA"/>
</dbReference>
<proteinExistence type="predicted"/>
<protein>
    <recommendedName>
        <fullName evidence="2">DUF6533 domain-containing protein</fullName>
    </recommendedName>
</protein>
<feature type="transmembrane region" description="Helical" evidence="1">
    <location>
        <begin position="92"/>
        <end position="117"/>
    </location>
</feature>
<dbReference type="Pfam" id="PF20151">
    <property type="entry name" value="DUF6533"/>
    <property type="match status" value="1"/>
</dbReference>
<feature type="transmembrane region" description="Helical" evidence="1">
    <location>
        <begin position="268"/>
        <end position="290"/>
    </location>
</feature>
<dbReference type="Proteomes" id="UP001215598">
    <property type="component" value="Unassembled WGS sequence"/>
</dbReference>
<evidence type="ECO:0000313" key="4">
    <source>
        <dbReference type="Proteomes" id="UP001215598"/>
    </source>
</evidence>
<reference evidence="3" key="1">
    <citation type="submission" date="2023-03" db="EMBL/GenBank/DDBJ databases">
        <title>Massive genome expansion in bonnet fungi (Mycena s.s.) driven by repeated elements and novel gene families across ecological guilds.</title>
        <authorList>
            <consortium name="Lawrence Berkeley National Laboratory"/>
            <person name="Harder C.B."/>
            <person name="Miyauchi S."/>
            <person name="Viragh M."/>
            <person name="Kuo A."/>
            <person name="Thoen E."/>
            <person name="Andreopoulos B."/>
            <person name="Lu D."/>
            <person name="Skrede I."/>
            <person name="Drula E."/>
            <person name="Henrissat B."/>
            <person name="Morin E."/>
            <person name="Kohler A."/>
            <person name="Barry K."/>
            <person name="LaButti K."/>
            <person name="Morin E."/>
            <person name="Salamov A."/>
            <person name="Lipzen A."/>
            <person name="Mereny Z."/>
            <person name="Hegedus B."/>
            <person name="Baldrian P."/>
            <person name="Stursova M."/>
            <person name="Weitz H."/>
            <person name="Taylor A."/>
            <person name="Grigoriev I.V."/>
            <person name="Nagy L.G."/>
            <person name="Martin F."/>
            <person name="Kauserud H."/>
        </authorList>
    </citation>
    <scope>NUCLEOTIDE SEQUENCE</scope>
    <source>
        <strain evidence="3">CBHHK182m</strain>
    </source>
</reference>
<keyword evidence="1" id="KW-0472">Membrane</keyword>
<dbReference type="InterPro" id="IPR045340">
    <property type="entry name" value="DUF6533"/>
</dbReference>
<feature type="transmembrane region" description="Helical" evidence="1">
    <location>
        <begin position="245"/>
        <end position="262"/>
    </location>
</feature>
<keyword evidence="1" id="KW-1133">Transmembrane helix</keyword>
<sequence>MVTTLTWRSQAQLLKNLYLPILRRLIVWNHTKALAQLRLVRRRIPPIMPSSAELAAYLRVAAYTMALFDYLQTLPAEFRLYAKQKGPFNLSIPCILFILVRYLGVLTICSGVVGFFYHGFSVEACSHFFWVTPVFKLFLYLSSQAILTLRQVSTYAVSRKSKVVLRLLIVLSIVTGNDCLDILETRSCTSGNAPTPGFRVAAVYYASCLLFDVVTMVISAGYLLRFSTSNLSINTLTTMMIRDGIIYFVVLTAFNIVNVIFFQSGDTALQSAATAPGYAVTMIFSSRFILNLSERTRPDGYSGENLSRTPITISGPGVRRGAKRDSVGITVTKSVITMHDVATSHSSESRAVKSEWQAEMV</sequence>
<gene>
    <name evidence="3" type="ORF">B0H16DRAFT_1799804</name>
</gene>
<comment type="caution">
    <text evidence="3">The sequence shown here is derived from an EMBL/GenBank/DDBJ whole genome shotgun (WGS) entry which is preliminary data.</text>
</comment>